<accession>A0AAD6G7C5</accession>
<keyword evidence="3" id="KW-1185">Reference proteome</keyword>
<gene>
    <name evidence="2" type="ORF">N7458_000354</name>
</gene>
<sequence>MAPFRKARSEVRAKQVGSTSPETISSGGPAGSPNTSVSDQNQQLLYNMEERIPTHANLVLPIKGW</sequence>
<reference evidence="2" key="1">
    <citation type="submission" date="2022-12" db="EMBL/GenBank/DDBJ databases">
        <authorList>
            <person name="Petersen C."/>
        </authorList>
    </citation>
    <scope>NUCLEOTIDE SEQUENCE</scope>
    <source>
        <strain evidence="2">IBT 16125</strain>
    </source>
</reference>
<feature type="region of interest" description="Disordered" evidence="1">
    <location>
        <begin position="1"/>
        <end position="44"/>
    </location>
</feature>
<reference evidence="2" key="2">
    <citation type="journal article" date="2023" name="IMA Fungus">
        <title>Comparative genomic study of the Penicillium genus elucidates a diverse pangenome and 15 lateral gene transfer events.</title>
        <authorList>
            <person name="Petersen C."/>
            <person name="Sorensen T."/>
            <person name="Nielsen M.R."/>
            <person name="Sondergaard T.E."/>
            <person name="Sorensen J.L."/>
            <person name="Fitzpatrick D.A."/>
            <person name="Frisvad J.C."/>
            <person name="Nielsen K.L."/>
        </authorList>
    </citation>
    <scope>NUCLEOTIDE SEQUENCE</scope>
    <source>
        <strain evidence="2">IBT 16125</strain>
    </source>
</reference>
<dbReference type="Proteomes" id="UP001213681">
    <property type="component" value="Unassembled WGS sequence"/>
</dbReference>
<feature type="compositionally biased region" description="Polar residues" evidence="1">
    <location>
        <begin position="16"/>
        <end position="44"/>
    </location>
</feature>
<dbReference type="GeneID" id="81593991"/>
<protein>
    <submittedName>
        <fullName evidence="2">Uncharacterized protein</fullName>
    </submittedName>
</protein>
<dbReference type="AlphaFoldDB" id="A0AAD6G7C5"/>
<dbReference type="RefSeq" id="XP_056771515.1">
    <property type="nucleotide sequence ID" value="XM_056903748.1"/>
</dbReference>
<name>A0AAD6G7C5_9EURO</name>
<evidence type="ECO:0000313" key="3">
    <source>
        <dbReference type="Proteomes" id="UP001213681"/>
    </source>
</evidence>
<proteinExistence type="predicted"/>
<organism evidence="2 3">
    <name type="scientific">Penicillium daleae</name>
    <dbReference type="NCBI Taxonomy" id="63821"/>
    <lineage>
        <taxon>Eukaryota</taxon>
        <taxon>Fungi</taxon>
        <taxon>Dikarya</taxon>
        <taxon>Ascomycota</taxon>
        <taxon>Pezizomycotina</taxon>
        <taxon>Eurotiomycetes</taxon>
        <taxon>Eurotiomycetidae</taxon>
        <taxon>Eurotiales</taxon>
        <taxon>Aspergillaceae</taxon>
        <taxon>Penicillium</taxon>
    </lineage>
</organism>
<evidence type="ECO:0000256" key="1">
    <source>
        <dbReference type="SAM" id="MobiDB-lite"/>
    </source>
</evidence>
<dbReference type="EMBL" id="JAPVEA010000001">
    <property type="protein sequence ID" value="KAJ5464668.1"/>
    <property type="molecule type" value="Genomic_DNA"/>
</dbReference>
<comment type="caution">
    <text evidence="2">The sequence shown here is derived from an EMBL/GenBank/DDBJ whole genome shotgun (WGS) entry which is preliminary data.</text>
</comment>
<evidence type="ECO:0000313" key="2">
    <source>
        <dbReference type="EMBL" id="KAJ5464668.1"/>
    </source>
</evidence>